<feature type="chain" id="PRO_5046985425" evidence="4">
    <location>
        <begin position="29"/>
        <end position="266"/>
    </location>
</feature>
<dbReference type="Pfam" id="PF13531">
    <property type="entry name" value="SBP_bac_11"/>
    <property type="match status" value="1"/>
</dbReference>
<reference evidence="5 6" key="1">
    <citation type="submission" date="2024-02" db="EMBL/GenBank/DDBJ databases">
        <title>A novel Gemmatimonadota bacterium.</title>
        <authorList>
            <person name="Du Z.-J."/>
            <person name="Ye Y.-Q."/>
        </authorList>
    </citation>
    <scope>NUCLEOTIDE SEQUENCE [LARGE SCALE GENOMIC DNA]</scope>
    <source>
        <strain evidence="5 6">DH-20</strain>
    </source>
</reference>
<dbReference type="RefSeq" id="WP_405283252.1">
    <property type="nucleotide sequence ID" value="NZ_CP144380.1"/>
</dbReference>
<accession>A0ABU9E430</accession>
<organism evidence="5 6">
    <name type="scientific">Gaopeijia maritima</name>
    <dbReference type="NCBI Taxonomy" id="3119007"/>
    <lineage>
        <taxon>Bacteria</taxon>
        <taxon>Pseudomonadati</taxon>
        <taxon>Gemmatimonadota</taxon>
        <taxon>Longimicrobiia</taxon>
        <taxon>Gaopeijiales</taxon>
        <taxon>Gaopeijiaceae</taxon>
        <taxon>Gaopeijia</taxon>
    </lineage>
</organism>
<dbReference type="PANTHER" id="PTHR30632:SF14">
    <property type="entry name" value="TUNGSTATE_MOLYBDATE_CHROMATE-BINDING PROTEIN MODA"/>
    <property type="match status" value="1"/>
</dbReference>
<sequence length="266" mass="27431">MTANRPLSALLGAAALSLQLACGGSPDAAPEGTDPDGSGGLDVAVAANFTEVAHRLAEAFTSASGVEVRIAVGSTGGLTSQILSGAPYHLFLAADTLRPARLEAEGQAVPGSRFTYAVGRLAVLAPARTDAWELPGLLLEPGIRAAWADPRTAPYGAAAVEVLERWGLSHLEGAVATSVAQSWQFARSGAVDAAFVSLAQVAHDPPGEWREVPGSLHAPVRQQAVLLRAGEDHPPALAFLALLRSAPARDWIRAAGYGLEESPDVD</sequence>
<dbReference type="NCBIfam" id="TIGR01256">
    <property type="entry name" value="modA"/>
    <property type="match status" value="1"/>
</dbReference>
<feature type="signal peptide" evidence="4">
    <location>
        <begin position="1"/>
        <end position="28"/>
    </location>
</feature>
<protein>
    <submittedName>
        <fullName evidence="5">Molybdate ABC transporter substrate-binding protein</fullName>
    </submittedName>
</protein>
<evidence type="ECO:0000313" key="5">
    <source>
        <dbReference type="EMBL" id="MEK9499452.1"/>
    </source>
</evidence>
<keyword evidence="2" id="KW-0479">Metal-binding</keyword>
<evidence type="ECO:0000256" key="4">
    <source>
        <dbReference type="SAM" id="SignalP"/>
    </source>
</evidence>
<evidence type="ECO:0000313" key="6">
    <source>
        <dbReference type="Proteomes" id="UP001484239"/>
    </source>
</evidence>
<dbReference type="Proteomes" id="UP001484239">
    <property type="component" value="Unassembled WGS sequence"/>
</dbReference>
<evidence type="ECO:0000256" key="2">
    <source>
        <dbReference type="ARBA" id="ARBA00022723"/>
    </source>
</evidence>
<proteinExistence type="inferred from homology"/>
<dbReference type="SUPFAM" id="SSF53850">
    <property type="entry name" value="Periplasmic binding protein-like II"/>
    <property type="match status" value="1"/>
</dbReference>
<evidence type="ECO:0000256" key="3">
    <source>
        <dbReference type="ARBA" id="ARBA00022729"/>
    </source>
</evidence>
<gene>
    <name evidence="5" type="primary">modA</name>
    <name evidence="5" type="ORF">WI372_00480</name>
</gene>
<keyword evidence="6" id="KW-1185">Reference proteome</keyword>
<dbReference type="Gene3D" id="3.40.190.10">
    <property type="entry name" value="Periplasmic binding protein-like II"/>
    <property type="match status" value="2"/>
</dbReference>
<name>A0ABU9E430_9BACT</name>
<dbReference type="PANTHER" id="PTHR30632">
    <property type="entry name" value="MOLYBDATE-BINDING PERIPLASMIC PROTEIN"/>
    <property type="match status" value="1"/>
</dbReference>
<dbReference type="EMBL" id="JBBHLI010000001">
    <property type="protein sequence ID" value="MEK9499452.1"/>
    <property type="molecule type" value="Genomic_DNA"/>
</dbReference>
<dbReference type="InterPro" id="IPR050682">
    <property type="entry name" value="ModA/WtpA"/>
</dbReference>
<comment type="caution">
    <text evidence="5">The sequence shown here is derived from an EMBL/GenBank/DDBJ whole genome shotgun (WGS) entry which is preliminary data.</text>
</comment>
<dbReference type="InterPro" id="IPR005950">
    <property type="entry name" value="ModA"/>
</dbReference>
<comment type="similarity">
    <text evidence="1">Belongs to the bacterial solute-binding protein ModA family.</text>
</comment>
<keyword evidence="3 4" id="KW-0732">Signal</keyword>
<evidence type="ECO:0000256" key="1">
    <source>
        <dbReference type="ARBA" id="ARBA00009175"/>
    </source>
</evidence>